<evidence type="ECO:0000313" key="3">
    <source>
        <dbReference type="Proteomes" id="UP000219356"/>
    </source>
</evidence>
<dbReference type="Pfam" id="PF09954">
    <property type="entry name" value="DUF2188"/>
    <property type="match status" value="1"/>
</dbReference>
<dbReference type="InterPro" id="IPR018691">
    <property type="entry name" value="DUF2188"/>
</dbReference>
<feature type="region of interest" description="Disordered" evidence="1">
    <location>
        <begin position="1"/>
        <end position="82"/>
    </location>
</feature>
<evidence type="ECO:0000256" key="1">
    <source>
        <dbReference type="SAM" id="MobiDB-lite"/>
    </source>
</evidence>
<gene>
    <name evidence="2" type="ORF">SAMN05421503_3275</name>
</gene>
<name>A0A285P704_9BACI</name>
<feature type="compositionally biased region" description="Basic and acidic residues" evidence="1">
    <location>
        <begin position="30"/>
        <end position="42"/>
    </location>
</feature>
<evidence type="ECO:0008006" key="4">
    <source>
        <dbReference type="Google" id="ProtNLM"/>
    </source>
</evidence>
<dbReference type="Proteomes" id="UP000219356">
    <property type="component" value="Unassembled WGS sequence"/>
</dbReference>
<feature type="compositionally biased region" description="Basic and acidic residues" evidence="1">
    <location>
        <begin position="49"/>
        <end position="59"/>
    </location>
</feature>
<protein>
    <recommendedName>
        <fullName evidence="4">DUF2188 domain-containing protein</fullName>
    </recommendedName>
</protein>
<keyword evidence="3" id="KW-1185">Reference proteome</keyword>
<dbReference type="RefSeq" id="WP_077305668.1">
    <property type="nucleotide sequence ID" value="NZ_OBEK01000006.1"/>
</dbReference>
<evidence type="ECO:0000313" key="2">
    <source>
        <dbReference type="EMBL" id="SNZ17529.1"/>
    </source>
</evidence>
<organism evidence="2 3">
    <name type="scientific">Terribacillus aidingensis</name>
    <dbReference type="NCBI Taxonomy" id="586416"/>
    <lineage>
        <taxon>Bacteria</taxon>
        <taxon>Bacillati</taxon>
        <taxon>Bacillota</taxon>
        <taxon>Bacilli</taxon>
        <taxon>Bacillales</taxon>
        <taxon>Bacillaceae</taxon>
        <taxon>Terribacillus</taxon>
    </lineage>
</organism>
<reference evidence="3" key="1">
    <citation type="submission" date="2017-09" db="EMBL/GenBank/DDBJ databases">
        <authorList>
            <person name="Varghese N."/>
            <person name="Submissions S."/>
        </authorList>
    </citation>
    <scope>NUCLEOTIDE SEQUENCE [LARGE SCALE GENOMIC DNA]</scope>
    <source>
        <strain evidence="3">CGMCC 1.8913</strain>
    </source>
</reference>
<dbReference type="EMBL" id="OBEK01000006">
    <property type="protein sequence ID" value="SNZ17529.1"/>
    <property type="molecule type" value="Genomic_DNA"/>
</dbReference>
<feature type="compositionally biased region" description="Basic and acidic residues" evidence="1">
    <location>
        <begin position="67"/>
        <end position="82"/>
    </location>
</feature>
<sequence>MTEKSDQYFEDRANSDEARYHVVPNADEGWGIKREGSEDHEYTASSKSDVVEEAKKRAQDAGTMAIIHDDNGQIEEQHNYES</sequence>
<accession>A0A285P704</accession>
<proteinExistence type="predicted"/>
<dbReference type="OrthoDB" id="2168035at2"/>
<dbReference type="AlphaFoldDB" id="A0A285P704"/>
<feature type="compositionally biased region" description="Basic and acidic residues" evidence="1">
    <location>
        <begin position="1"/>
        <end position="20"/>
    </location>
</feature>